<dbReference type="Pfam" id="PF13408">
    <property type="entry name" value="Zn_ribbon_recom"/>
    <property type="match status" value="1"/>
</dbReference>
<dbReference type="RefSeq" id="WP_152889713.1">
    <property type="nucleotide sequence ID" value="NZ_WHJC01000111.1"/>
</dbReference>
<dbReference type="GO" id="GO:0000150">
    <property type="term" value="F:DNA strand exchange activity"/>
    <property type="evidence" value="ECO:0007669"/>
    <property type="project" value="InterPro"/>
</dbReference>
<dbReference type="InterPro" id="IPR050639">
    <property type="entry name" value="SSR_resolvase"/>
</dbReference>
<dbReference type="Pfam" id="PF00239">
    <property type="entry name" value="Resolvase"/>
    <property type="match status" value="1"/>
</dbReference>
<dbReference type="OrthoDB" id="9804620at2"/>
<dbReference type="AlphaFoldDB" id="A0A6I1MSG7"/>
<dbReference type="InterPro" id="IPR025827">
    <property type="entry name" value="Zn_ribbon_recom_dom"/>
</dbReference>
<evidence type="ECO:0000259" key="1">
    <source>
        <dbReference type="PROSITE" id="PS51736"/>
    </source>
</evidence>
<accession>A0A6I1MSG7</accession>
<dbReference type="EMBL" id="WHJC01000111">
    <property type="protein sequence ID" value="MPQ43831.1"/>
    <property type="molecule type" value="Genomic_DNA"/>
</dbReference>
<dbReference type="Proteomes" id="UP000430345">
    <property type="component" value="Unassembled WGS sequence"/>
</dbReference>
<organism evidence="3 4">
    <name type="scientific">Clostridium tarantellae</name>
    <dbReference type="NCBI Taxonomy" id="39493"/>
    <lineage>
        <taxon>Bacteria</taxon>
        <taxon>Bacillati</taxon>
        <taxon>Bacillota</taxon>
        <taxon>Clostridia</taxon>
        <taxon>Eubacteriales</taxon>
        <taxon>Clostridiaceae</taxon>
        <taxon>Clostridium</taxon>
    </lineage>
</organism>
<sequence>MRKVTEIKSRKNILNEFKRLRVCAYVRVSTDSRTQLNSFENQKEYYERLIRGNPYYEYCGIFSDAGISGAREDRPGFKSMLEKAKAGDIDLIMTKSISRFSRNTLVLLENIRSLKEVGVGVIFEEQNINTLKGEGELMLTVLGAIAEEERKSVCSNVRWAIEKKFKSGEVKIDTNNLLGYERNKKGKIVINKEQGKIIRRIYELFLQGVPAYSIAKKLNEEKVPTYATKPWSSGRILDIISNEKYKGACLMQKTFITEDGKWRRNKGEKAKYYMEKSHIPIISKSNWEKAQVIRANRKPKKYPFTALLKCSYCGANLIRVIQYNKQVSWVCATYMQKGKATCNGTKILEKRVKEIIEDTLKEPMVVEEILNEKSTKNKEQKNFNIIPLNQYFK</sequence>
<dbReference type="InterPro" id="IPR006119">
    <property type="entry name" value="Resolv_N"/>
</dbReference>
<evidence type="ECO:0000259" key="2">
    <source>
        <dbReference type="PROSITE" id="PS51737"/>
    </source>
</evidence>
<feature type="domain" description="Resolvase/invertase-type recombinase catalytic" evidence="1">
    <location>
        <begin position="21"/>
        <end position="168"/>
    </location>
</feature>
<protein>
    <submittedName>
        <fullName evidence="3">Recombinase family protein</fullName>
    </submittedName>
</protein>
<dbReference type="InterPro" id="IPR011109">
    <property type="entry name" value="DNA_bind_recombinase_dom"/>
</dbReference>
<reference evidence="3 4" key="1">
    <citation type="submission" date="2019-10" db="EMBL/GenBank/DDBJ databases">
        <title>The Genome Sequence of Clostridium tarantellae Isolated from Fish Brain.</title>
        <authorList>
            <person name="Bano L."/>
            <person name="Kiel M."/>
            <person name="Sales G."/>
            <person name="Doxey A.C."/>
            <person name="Mansfield M.J."/>
            <person name="Schiavone M."/>
            <person name="Rossetto O."/>
            <person name="Pirazzini M."/>
            <person name="Dobrindt U."/>
            <person name="Montecucco C."/>
        </authorList>
    </citation>
    <scope>NUCLEOTIDE SEQUENCE [LARGE SCALE GENOMIC DNA]</scope>
    <source>
        <strain evidence="3 4">DSM 3997</strain>
    </source>
</reference>
<dbReference type="Gene3D" id="3.90.1750.20">
    <property type="entry name" value="Putative Large Serine Recombinase, Chain B, Domain 2"/>
    <property type="match status" value="1"/>
</dbReference>
<dbReference type="SMART" id="SM00857">
    <property type="entry name" value="Resolvase"/>
    <property type="match status" value="1"/>
</dbReference>
<dbReference type="Gene3D" id="3.40.50.1390">
    <property type="entry name" value="Resolvase, N-terminal catalytic domain"/>
    <property type="match status" value="1"/>
</dbReference>
<gene>
    <name evidence="3" type="ORF">GBZ86_08675</name>
</gene>
<dbReference type="Pfam" id="PF07508">
    <property type="entry name" value="Recombinase"/>
    <property type="match status" value="1"/>
</dbReference>
<dbReference type="SUPFAM" id="SSF53041">
    <property type="entry name" value="Resolvase-like"/>
    <property type="match status" value="1"/>
</dbReference>
<feature type="domain" description="Recombinase" evidence="2">
    <location>
        <begin position="177"/>
        <end position="300"/>
    </location>
</feature>
<dbReference type="InterPro" id="IPR036162">
    <property type="entry name" value="Resolvase-like_N_sf"/>
</dbReference>
<dbReference type="InterPro" id="IPR038109">
    <property type="entry name" value="DNA_bind_recomb_sf"/>
</dbReference>
<evidence type="ECO:0000313" key="4">
    <source>
        <dbReference type="Proteomes" id="UP000430345"/>
    </source>
</evidence>
<name>A0A6I1MSG7_9CLOT</name>
<dbReference type="PANTHER" id="PTHR30461">
    <property type="entry name" value="DNA-INVERTASE FROM LAMBDOID PROPHAGE"/>
    <property type="match status" value="1"/>
</dbReference>
<dbReference type="CDD" id="cd00338">
    <property type="entry name" value="Ser_Recombinase"/>
    <property type="match status" value="1"/>
</dbReference>
<dbReference type="PANTHER" id="PTHR30461:SF23">
    <property type="entry name" value="DNA RECOMBINASE-RELATED"/>
    <property type="match status" value="1"/>
</dbReference>
<proteinExistence type="predicted"/>
<dbReference type="PROSITE" id="PS51736">
    <property type="entry name" value="RECOMBINASES_3"/>
    <property type="match status" value="1"/>
</dbReference>
<comment type="caution">
    <text evidence="3">The sequence shown here is derived from an EMBL/GenBank/DDBJ whole genome shotgun (WGS) entry which is preliminary data.</text>
</comment>
<keyword evidence="4" id="KW-1185">Reference proteome</keyword>
<dbReference type="PROSITE" id="PS51737">
    <property type="entry name" value="RECOMBINASE_DNA_BIND"/>
    <property type="match status" value="1"/>
</dbReference>
<dbReference type="GO" id="GO:0003677">
    <property type="term" value="F:DNA binding"/>
    <property type="evidence" value="ECO:0007669"/>
    <property type="project" value="InterPro"/>
</dbReference>
<evidence type="ECO:0000313" key="3">
    <source>
        <dbReference type="EMBL" id="MPQ43831.1"/>
    </source>
</evidence>